<dbReference type="KEGG" id="vg:40235281"/>
<gene>
    <name evidence="2" type="primary">56</name>
    <name evidence="2" type="ORF">ASTRO_56</name>
</gene>
<evidence type="ECO:0000256" key="1">
    <source>
        <dbReference type="SAM" id="MobiDB-lite"/>
    </source>
</evidence>
<dbReference type="Proteomes" id="UP000002822">
    <property type="component" value="Segment"/>
</dbReference>
<evidence type="ECO:0000313" key="2">
    <source>
        <dbReference type="EMBL" id="AFM54947.1"/>
    </source>
</evidence>
<dbReference type="RefSeq" id="YP_009638514.1">
    <property type="nucleotide sequence ID" value="NC_042337.1"/>
</dbReference>
<dbReference type="GeneID" id="40235281"/>
<name>I6S338_9CAUD</name>
<reference evidence="2 3" key="1">
    <citation type="submission" date="2012-05" db="EMBL/GenBank/DDBJ databases">
        <authorList>
            <person name="Asuzu C."/>
            <person name="Burnette T."/>
            <person name="Calcagno N."/>
            <person name="Carrig E."/>
            <person name="Collins A."/>
            <person name="Ekdahl R."/>
            <person name="Guziewicz A."/>
            <person name="Haney S."/>
            <person name="Hunt T."/>
            <person name="Kelsey C."/>
            <person name="Jackson L."/>
            <person name="Kelsey C."/>
            <person name="Korey C."/>
            <person name="Long B."/>
            <person name="McWhite B."/>
            <person name="Morris E."/>
            <person name="Murphy W."/>
            <person name="Oelsen M."/>
            <person name="Patel P."/>
            <person name="Pereira A."/>
            <person name="Perrin B."/>
            <person name="Pittman T."/>
            <person name="Robertson E."/>
            <person name="Scatterday A."/>
            <person name="Seacrist C."/>
            <person name="Segarra G."/>
            <person name="Smith E."/>
            <person name="Taha K."/>
            <person name="Zimmerman A."/>
            <person name="Bradley K.W."/>
            <person name="Khaja R."/>
            <person name="Lewis M.F."/>
            <person name="Barker L.P."/>
            <person name="Asai D.J."/>
            <person name="Bowman C.A."/>
            <person name="Russell D.A."/>
            <person name="Pope W.H."/>
            <person name="Jacobs-Sera D."/>
            <person name="Hendrix R.W."/>
            <person name="Hatfull G.F."/>
        </authorList>
    </citation>
    <scope>NUCLEOTIDE SEQUENCE [LARGE SCALE GENOMIC DNA]</scope>
</reference>
<accession>I6S338</accession>
<keyword evidence="3" id="KW-1185">Reference proteome</keyword>
<protein>
    <submittedName>
        <fullName evidence="2">Uncharacterized protein</fullName>
    </submittedName>
</protein>
<feature type="region of interest" description="Disordered" evidence="1">
    <location>
        <begin position="92"/>
        <end position="111"/>
    </location>
</feature>
<evidence type="ECO:0000313" key="3">
    <source>
        <dbReference type="Proteomes" id="UP000002822"/>
    </source>
</evidence>
<proteinExistence type="predicted"/>
<organism evidence="2 3">
    <name type="scientific">Mycobacterium phage Astro</name>
    <dbReference type="NCBI Taxonomy" id="2902840"/>
    <lineage>
        <taxon>Viruses</taxon>
        <taxon>Duplodnaviria</taxon>
        <taxon>Heunggongvirae</taxon>
        <taxon>Uroviricota</taxon>
        <taxon>Caudoviricetes</taxon>
        <taxon>Fromanvirus</taxon>
        <taxon>Fromanvirus astro</taxon>
    </lineage>
</organism>
<dbReference type="EMBL" id="JX015524">
    <property type="protein sequence ID" value="AFM54947.1"/>
    <property type="molecule type" value="Genomic_DNA"/>
</dbReference>
<sequence length="111" mass="12914">MTVRVVNGNRDKRFDANWVDDDGSQLYVYDGDLKVAVFASGEWEYAELIRDNPDTGRIPQEWKFLVHIPHHIVLMDAEGLRWAYRAGAWHREDGKKSTDDWSGPFTEVFDD</sequence>